<evidence type="ECO:0000256" key="8">
    <source>
        <dbReference type="ARBA" id="ARBA00023295"/>
    </source>
</evidence>
<dbReference type="SUPFAM" id="SSF53649">
    <property type="entry name" value="Alkaline phosphatase-like"/>
    <property type="match status" value="1"/>
</dbReference>
<evidence type="ECO:0000256" key="3">
    <source>
        <dbReference type="ARBA" id="ARBA00022723"/>
    </source>
</evidence>
<dbReference type="InterPro" id="IPR001000">
    <property type="entry name" value="GH10_dom"/>
</dbReference>
<keyword evidence="5 11" id="KW-0378">Hydrolase</keyword>
<dbReference type="PROSITE" id="PS51760">
    <property type="entry name" value="GH10_2"/>
    <property type="match status" value="1"/>
</dbReference>
<dbReference type="PANTHER" id="PTHR45953">
    <property type="entry name" value="IDURONATE 2-SULFATASE"/>
    <property type="match status" value="1"/>
</dbReference>
<evidence type="ECO:0000256" key="2">
    <source>
        <dbReference type="ARBA" id="ARBA00008779"/>
    </source>
</evidence>
<evidence type="ECO:0000256" key="6">
    <source>
        <dbReference type="ARBA" id="ARBA00022837"/>
    </source>
</evidence>
<organism evidence="14 15">
    <name type="scientific">Pontiella desulfatans</name>
    <dbReference type="NCBI Taxonomy" id="2750659"/>
    <lineage>
        <taxon>Bacteria</taxon>
        <taxon>Pseudomonadati</taxon>
        <taxon>Kiritimatiellota</taxon>
        <taxon>Kiritimatiellia</taxon>
        <taxon>Kiritimatiellales</taxon>
        <taxon>Pontiellaceae</taxon>
        <taxon>Pontiella</taxon>
    </lineage>
</organism>
<comment type="cofactor">
    <cofactor evidence="1">
        <name>Ca(2+)</name>
        <dbReference type="ChEBI" id="CHEBI:29108"/>
    </cofactor>
</comment>
<dbReference type="GO" id="GO:0031176">
    <property type="term" value="F:endo-1,4-beta-xylanase activity"/>
    <property type="evidence" value="ECO:0007669"/>
    <property type="project" value="UniProtKB-EC"/>
</dbReference>
<comment type="catalytic activity">
    <reaction evidence="11">
        <text>Endohydrolysis of (1-&gt;4)-beta-D-xylosidic linkages in xylans.</text>
        <dbReference type="EC" id="3.2.1.8"/>
    </reaction>
</comment>
<dbReference type="CDD" id="cd16030">
    <property type="entry name" value="iduronate-2-sulfatase"/>
    <property type="match status" value="1"/>
</dbReference>
<evidence type="ECO:0000256" key="4">
    <source>
        <dbReference type="ARBA" id="ARBA00022729"/>
    </source>
</evidence>
<dbReference type="Proteomes" id="UP000366872">
    <property type="component" value="Unassembled WGS sequence"/>
</dbReference>
<evidence type="ECO:0000256" key="7">
    <source>
        <dbReference type="ARBA" id="ARBA00023277"/>
    </source>
</evidence>
<keyword evidence="7 11" id="KW-0119">Carbohydrate metabolism</keyword>
<comment type="similarity">
    <text evidence="11">Belongs to the glycosyl hydrolase 10 (cellulase F) family.</text>
</comment>
<feature type="active site" description="Nucleophile" evidence="10">
    <location>
        <position position="285"/>
    </location>
</feature>
<keyword evidence="3" id="KW-0479">Metal-binding</keyword>
<evidence type="ECO:0000256" key="5">
    <source>
        <dbReference type="ARBA" id="ARBA00022801"/>
    </source>
</evidence>
<keyword evidence="9 11" id="KW-0624">Polysaccharide degradation</keyword>
<evidence type="ECO:0000256" key="1">
    <source>
        <dbReference type="ARBA" id="ARBA00001913"/>
    </source>
</evidence>
<dbReference type="PROSITE" id="PS51257">
    <property type="entry name" value="PROKAR_LIPOPROTEIN"/>
    <property type="match status" value="1"/>
</dbReference>
<evidence type="ECO:0000313" key="14">
    <source>
        <dbReference type="EMBL" id="VGO17493.1"/>
    </source>
</evidence>
<dbReference type="PROSITE" id="PS00591">
    <property type="entry name" value="GH10_1"/>
    <property type="match status" value="1"/>
</dbReference>
<feature type="domain" description="GH10" evidence="13">
    <location>
        <begin position="17"/>
        <end position="391"/>
    </location>
</feature>
<dbReference type="EMBL" id="CAAHFG010000004">
    <property type="protein sequence ID" value="VGO17493.1"/>
    <property type="molecule type" value="Genomic_DNA"/>
</dbReference>
<sequence>MKSYFIQLLCVIGAVSCASAAPLKDEFSDDFLMGTALGSRHVNHHYRYPMRQDAKELAVVTREFNCLTAENLMKMEYLQPREGFFNFEQADEFMAFAEENGMAVVGHALVWHSQTPDWLFKDKSGNPVSREVLIARMRNHIHTVVGRYKGRIKYWDVVNEAIDTKMVVDESLPLDEEGNPQKKRVAFYRDSPWLQIIGEDYIELAFRFAHEADPGARLLYNDFSMTDRAKVEFAAGMVQGLKARGVPIDGVGMQAHWHLDYPAVEQLQESIDILAATGVKLSITELDIGVLPRGNHYQGADVSRREELRAELNPYTNGIPAEILREQGEKYRALFEVFRKNREHLERVTVWGVSDKDSWKNNWPVPGRTAAPLLFDANYQPKPAYYALQKPSMVVIICDDLNDSIAGMGGHPQAKTPNIDRLMERGVRFENAASNCPLCGPSRASLWSGLLPTSTGYYGSNQQANHWRKNPVLKEAPTLFEHFTRNGYRNFSTGKIHHNGHEELSIFQNPDGFPGFGSKPNFGPIPNDGKPKNLRNGVLPPWMPAKLRKEGGWGDGFGPVQDLKPYGAEYGWTMFYSGEPWEFRNGHDRDPMPDEMHAAEAVKFLKQNHEAPFLLTVGFTRPHSPWYAPQEYFDQFPLETIELAPILKNDTDDCAKILVEQNDIAQPWGWQKYRKIMENGGEQQLRQWTQAYLACVAFVDDQAGKILDALDESPYACNTLVILTSDHGYHMGEKEYLFKYSPWEESVRIPLVVAGPGVATNLACSTPVSLIDLYPTFTDYARMPPPPRLDGFSLRPLLEDPAAGKWAGPAFSLAASASKVPVEQNVPAKASDQHFSLRTERYRYIRCRNGEEELYDHRNDPNEWINLAGNPEFGQELASLREKLEQAVPQD</sequence>
<dbReference type="PANTHER" id="PTHR45953:SF1">
    <property type="entry name" value="IDURONATE 2-SULFATASE"/>
    <property type="match status" value="1"/>
</dbReference>
<keyword evidence="15" id="KW-1185">Reference proteome</keyword>
<evidence type="ECO:0000256" key="9">
    <source>
        <dbReference type="ARBA" id="ARBA00023326"/>
    </source>
</evidence>
<proteinExistence type="inferred from homology"/>
<dbReference type="GO" id="GO:0005737">
    <property type="term" value="C:cytoplasm"/>
    <property type="evidence" value="ECO:0007669"/>
    <property type="project" value="TreeGrafter"/>
</dbReference>
<keyword evidence="8 11" id="KW-0326">Glycosidase</keyword>
<dbReference type="InterPro" id="IPR017853">
    <property type="entry name" value="GH"/>
</dbReference>
<dbReference type="InterPro" id="IPR031158">
    <property type="entry name" value="GH10_AS"/>
</dbReference>
<comment type="similarity">
    <text evidence="2">Belongs to the sulfatase family.</text>
</comment>
<dbReference type="RefSeq" id="WP_136082959.1">
    <property type="nucleotide sequence ID" value="NZ_CAAHFG010000004.1"/>
</dbReference>
<evidence type="ECO:0000259" key="13">
    <source>
        <dbReference type="PROSITE" id="PS51760"/>
    </source>
</evidence>
<name>A0A6C2UCC4_PONDE</name>
<dbReference type="GO" id="GO:0045493">
    <property type="term" value="P:xylan catabolic process"/>
    <property type="evidence" value="ECO:0007669"/>
    <property type="project" value="UniProtKB-KW"/>
</dbReference>
<keyword evidence="6" id="KW-0106">Calcium</keyword>
<gene>
    <name evidence="14" type="primary">xylI</name>
    <name evidence="14" type="ORF">PDESU_06089</name>
</gene>
<dbReference type="InterPro" id="IPR017850">
    <property type="entry name" value="Alkaline_phosphatase_core_sf"/>
</dbReference>
<accession>A0A6C2UCC4</accession>
<dbReference type="Pfam" id="PF00884">
    <property type="entry name" value="Sulfatase"/>
    <property type="match status" value="1"/>
</dbReference>
<dbReference type="Gene3D" id="3.20.20.80">
    <property type="entry name" value="Glycosidases"/>
    <property type="match status" value="1"/>
</dbReference>
<feature type="chain" id="PRO_5028878544" description="Beta-xylanase" evidence="12">
    <location>
        <begin position="21"/>
        <end position="891"/>
    </location>
</feature>
<feature type="signal peptide" evidence="12">
    <location>
        <begin position="1"/>
        <end position="20"/>
    </location>
</feature>
<dbReference type="AlphaFoldDB" id="A0A6C2UCC4"/>
<dbReference type="InterPro" id="IPR000917">
    <property type="entry name" value="Sulfatase_N"/>
</dbReference>
<evidence type="ECO:0000313" key="15">
    <source>
        <dbReference type="Proteomes" id="UP000366872"/>
    </source>
</evidence>
<evidence type="ECO:0000256" key="10">
    <source>
        <dbReference type="PROSITE-ProRule" id="PRU10061"/>
    </source>
</evidence>
<keyword evidence="4 12" id="KW-0732">Signal</keyword>
<dbReference type="GO" id="GO:0004423">
    <property type="term" value="F:iduronate-2-sulfatase activity"/>
    <property type="evidence" value="ECO:0007669"/>
    <property type="project" value="InterPro"/>
</dbReference>
<dbReference type="SMART" id="SM00633">
    <property type="entry name" value="Glyco_10"/>
    <property type="match status" value="1"/>
</dbReference>
<dbReference type="InterPro" id="IPR035874">
    <property type="entry name" value="IDS"/>
</dbReference>
<dbReference type="Pfam" id="PF00331">
    <property type="entry name" value="Glyco_hydro_10"/>
    <property type="match status" value="1"/>
</dbReference>
<evidence type="ECO:0000256" key="11">
    <source>
        <dbReference type="RuleBase" id="RU361174"/>
    </source>
</evidence>
<protein>
    <recommendedName>
        <fullName evidence="11">Beta-xylanase</fullName>
        <ecNumber evidence="11">3.2.1.8</ecNumber>
    </recommendedName>
</protein>
<dbReference type="PRINTS" id="PR00134">
    <property type="entry name" value="GLHYDRLASE10"/>
</dbReference>
<dbReference type="GO" id="GO:0046872">
    <property type="term" value="F:metal ion binding"/>
    <property type="evidence" value="ECO:0007669"/>
    <property type="project" value="UniProtKB-KW"/>
</dbReference>
<evidence type="ECO:0000256" key="12">
    <source>
        <dbReference type="SAM" id="SignalP"/>
    </source>
</evidence>
<dbReference type="SUPFAM" id="SSF51445">
    <property type="entry name" value="(Trans)glycosidases"/>
    <property type="match status" value="1"/>
</dbReference>
<dbReference type="EC" id="3.2.1.8" evidence="11"/>
<dbReference type="Gene3D" id="3.40.720.10">
    <property type="entry name" value="Alkaline Phosphatase, subunit A"/>
    <property type="match status" value="1"/>
</dbReference>
<reference evidence="14 15" key="1">
    <citation type="submission" date="2019-04" db="EMBL/GenBank/DDBJ databases">
        <authorList>
            <person name="Van Vliet M D."/>
        </authorList>
    </citation>
    <scope>NUCLEOTIDE SEQUENCE [LARGE SCALE GENOMIC DNA]</scope>
    <source>
        <strain evidence="14 15">F1</strain>
    </source>
</reference>
<keyword evidence="14" id="KW-0858">Xylan degradation</keyword>